<reference evidence="1" key="1">
    <citation type="submission" date="2021-01" db="EMBL/GenBank/DDBJ databases">
        <title>Microvirga sp.</title>
        <authorList>
            <person name="Kim M.K."/>
        </authorList>
    </citation>
    <scope>NUCLEOTIDE SEQUENCE</scope>
    <source>
        <strain evidence="1">5420S-16</strain>
    </source>
</reference>
<dbReference type="Proteomes" id="UP000605848">
    <property type="component" value="Unassembled WGS sequence"/>
</dbReference>
<sequence length="61" mass="6873">MIDEGPGDNGSHTVYEHVRNIVWRLIVSEREAIPSEFRDLTDAIEQLQAEADSLKPHSLVS</sequence>
<organism evidence="1 2">
    <name type="scientific">Microvirga aerilata</name>
    <dbReference type="NCBI Taxonomy" id="670292"/>
    <lineage>
        <taxon>Bacteria</taxon>
        <taxon>Pseudomonadati</taxon>
        <taxon>Pseudomonadota</taxon>
        <taxon>Alphaproteobacteria</taxon>
        <taxon>Hyphomicrobiales</taxon>
        <taxon>Methylobacteriaceae</taxon>
        <taxon>Microvirga</taxon>
    </lineage>
</organism>
<dbReference type="AlphaFoldDB" id="A0A936ZE03"/>
<dbReference type="EMBL" id="JAEQMY010000021">
    <property type="protein sequence ID" value="MBL0405402.1"/>
    <property type="molecule type" value="Genomic_DNA"/>
</dbReference>
<evidence type="ECO:0000313" key="1">
    <source>
        <dbReference type="EMBL" id="MBL0405402.1"/>
    </source>
</evidence>
<protein>
    <submittedName>
        <fullName evidence="1">Uncharacterized protein</fullName>
    </submittedName>
</protein>
<comment type="caution">
    <text evidence="1">The sequence shown here is derived from an EMBL/GenBank/DDBJ whole genome shotgun (WGS) entry which is preliminary data.</text>
</comment>
<evidence type="ECO:0000313" key="2">
    <source>
        <dbReference type="Proteomes" id="UP000605848"/>
    </source>
</evidence>
<gene>
    <name evidence="1" type="ORF">JKG68_15645</name>
</gene>
<accession>A0A936ZE03</accession>
<name>A0A936ZE03_9HYPH</name>
<keyword evidence="2" id="KW-1185">Reference proteome</keyword>
<proteinExistence type="predicted"/>
<dbReference type="RefSeq" id="WP_202061171.1">
    <property type="nucleotide sequence ID" value="NZ_JAEQMY010000021.1"/>
</dbReference>